<dbReference type="InterPro" id="IPR044005">
    <property type="entry name" value="DZR_2"/>
</dbReference>
<gene>
    <name evidence="4" type="ORF">SAMN04488117_104211</name>
</gene>
<dbReference type="SUPFAM" id="SSF53271">
    <property type="entry name" value="PRTase-like"/>
    <property type="match status" value="1"/>
</dbReference>
<accession>A0A1G7L927</accession>
<feature type="domain" description="Phosphoribosyltransferase" evidence="2">
    <location>
        <begin position="166"/>
        <end position="232"/>
    </location>
</feature>
<dbReference type="Pfam" id="PF00156">
    <property type="entry name" value="Pribosyltran"/>
    <property type="match status" value="1"/>
</dbReference>
<feature type="domain" description="Double zinc ribbon" evidence="3">
    <location>
        <begin position="5"/>
        <end position="63"/>
    </location>
</feature>
<comment type="similarity">
    <text evidence="1">Belongs to the ComF/GntX family.</text>
</comment>
<dbReference type="CDD" id="cd06223">
    <property type="entry name" value="PRTases_typeI"/>
    <property type="match status" value="1"/>
</dbReference>
<dbReference type="Proteomes" id="UP000182284">
    <property type="component" value="Unassembled WGS sequence"/>
</dbReference>
<dbReference type="OrthoDB" id="9779910at2"/>
<evidence type="ECO:0000259" key="2">
    <source>
        <dbReference type="Pfam" id="PF00156"/>
    </source>
</evidence>
<evidence type="ECO:0000313" key="4">
    <source>
        <dbReference type="EMBL" id="SDF45886.1"/>
    </source>
</evidence>
<dbReference type="InterPro" id="IPR051910">
    <property type="entry name" value="ComF/GntX_DNA_util-trans"/>
</dbReference>
<evidence type="ECO:0000313" key="5">
    <source>
        <dbReference type="Proteomes" id="UP000182284"/>
    </source>
</evidence>
<dbReference type="GO" id="GO:0016757">
    <property type="term" value="F:glycosyltransferase activity"/>
    <property type="evidence" value="ECO:0007669"/>
    <property type="project" value="UniProtKB-KW"/>
</dbReference>
<organism evidence="4 5">
    <name type="scientific">Celeribacter baekdonensis</name>
    <dbReference type="NCBI Taxonomy" id="875171"/>
    <lineage>
        <taxon>Bacteria</taxon>
        <taxon>Pseudomonadati</taxon>
        <taxon>Pseudomonadota</taxon>
        <taxon>Alphaproteobacteria</taxon>
        <taxon>Rhodobacterales</taxon>
        <taxon>Roseobacteraceae</taxon>
        <taxon>Celeribacter</taxon>
    </lineage>
</organism>
<dbReference type="AlphaFoldDB" id="A0A1G7L927"/>
<evidence type="ECO:0000256" key="1">
    <source>
        <dbReference type="ARBA" id="ARBA00008007"/>
    </source>
</evidence>
<sequence>MQTLAKLIYPAQCLTCDEMIEVARGLCPKCWSQTPFIVDPPCDACGRPLIGEAQEGDLCDDCRANPRPWDRGRAVMLYAGNGRAMVLKFKHGDRTDLARSAGAWLARAAEPLVCEDTLVAPVPLHWLRIVQRRYNQSALLAAQVAKLHGLDYCPDLLRRPVATRKLDGMTADQRHETVSGVIKVTPKRAKVIAGRHVLLIDDVMTTGATLAQCARTCLEAGASHVSIAVLARVAREV</sequence>
<dbReference type="InterPro" id="IPR029057">
    <property type="entry name" value="PRTase-like"/>
</dbReference>
<dbReference type="EMBL" id="FNBL01000004">
    <property type="protein sequence ID" value="SDF45886.1"/>
    <property type="molecule type" value="Genomic_DNA"/>
</dbReference>
<keyword evidence="4" id="KW-0808">Transferase</keyword>
<dbReference type="InterPro" id="IPR000836">
    <property type="entry name" value="PRTase_dom"/>
</dbReference>
<dbReference type="PANTHER" id="PTHR47505:SF1">
    <property type="entry name" value="DNA UTILIZATION PROTEIN YHGH"/>
    <property type="match status" value="1"/>
</dbReference>
<dbReference type="Pfam" id="PF18912">
    <property type="entry name" value="DZR_2"/>
    <property type="match status" value="1"/>
</dbReference>
<dbReference type="Gene3D" id="3.40.50.2020">
    <property type="match status" value="1"/>
</dbReference>
<reference evidence="4 5" key="1">
    <citation type="submission" date="2016-10" db="EMBL/GenBank/DDBJ databases">
        <authorList>
            <person name="de Groot N.N."/>
        </authorList>
    </citation>
    <scope>NUCLEOTIDE SEQUENCE [LARGE SCALE GENOMIC DNA]</scope>
    <source>
        <strain evidence="4 5">DSM 27375</strain>
    </source>
</reference>
<proteinExistence type="inferred from homology"/>
<evidence type="ECO:0000259" key="3">
    <source>
        <dbReference type="Pfam" id="PF18912"/>
    </source>
</evidence>
<dbReference type="PANTHER" id="PTHR47505">
    <property type="entry name" value="DNA UTILIZATION PROTEIN YHGH"/>
    <property type="match status" value="1"/>
</dbReference>
<dbReference type="RefSeq" id="WP_074644133.1">
    <property type="nucleotide sequence ID" value="NZ_FNBL01000004.1"/>
</dbReference>
<name>A0A1G7L927_9RHOB</name>
<protein>
    <submittedName>
        <fullName evidence="4">Predicted amidophosphoribosyltransferases</fullName>
    </submittedName>
</protein>
<keyword evidence="4" id="KW-0328">Glycosyltransferase</keyword>